<feature type="compositionally biased region" description="Polar residues" evidence="1">
    <location>
        <begin position="159"/>
        <end position="180"/>
    </location>
</feature>
<feature type="compositionally biased region" description="Low complexity" evidence="1">
    <location>
        <begin position="524"/>
        <end position="545"/>
    </location>
</feature>
<sequence length="591" mass="63446">MSKYSTVLPFQYSHSTITADPLHVPKRQSPTNSSPGPANPTRDVVIGPSHRAESTNGQGKHSDLDDVEQLRSIEGCANASVASSSGSGTSWRSQGSSGSAQQSPDSSQSPDFADTPGIRLNTGQPVQDFLVRRRLERGEGSPSSFLQQPIKERREGSLKVQNMDDTLSDLFINQPSSSSEYMEGANRAREVTIPESASPTFSNVRTPSVPLRSSKRLSTSTSDPAHARPQRLRNVVREGVPHQMVSDGDVQYEYVEGTIMDTRPSAKTVTGGMKDTIPEIEAQDIQKIPKRRPGTTTAHDFDYQLTPDYSYSATTSDSGECDGPQDVAYQKISSSASTPLTDGTAFDDFKSSSPRSLGPRDFTRGTAEGSSRYLPAAEAPVQGRDAEIDRARTQALSSGGSEVSDINSNLLTKRYPLDVIDEEEKESLSDVKDSGGRPSPSASEASSAKSRRLRGRSIREEINSSPTSDTQTVGEELSSTDVKVGVDALPKTLAVSGIGADMNLYEGRAVVLREERESADNLTSSTSHGSFSPSDDSGSQSSASSGVFHALENGIGKVVHAVKKKVTFSPIDDFRTITPTSNFPLEDKPDQ</sequence>
<dbReference type="Proteomes" id="UP001358417">
    <property type="component" value="Unassembled WGS sequence"/>
</dbReference>
<feature type="region of interest" description="Disordered" evidence="1">
    <location>
        <begin position="334"/>
        <end position="478"/>
    </location>
</feature>
<feature type="region of interest" description="Disordered" evidence="1">
    <location>
        <begin position="1"/>
        <end position="230"/>
    </location>
</feature>
<proteinExistence type="predicted"/>
<feature type="compositionally biased region" description="Low complexity" evidence="1">
    <location>
        <begin position="436"/>
        <end position="448"/>
    </location>
</feature>
<dbReference type="EMBL" id="JAVRRD010000004">
    <property type="protein sequence ID" value="KAK5060112.1"/>
    <property type="molecule type" value="Genomic_DNA"/>
</dbReference>
<evidence type="ECO:0000256" key="1">
    <source>
        <dbReference type="SAM" id="MobiDB-lite"/>
    </source>
</evidence>
<feature type="compositionally biased region" description="Polar residues" evidence="1">
    <location>
        <begin position="195"/>
        <end position="206"/>
    </location>
</feature>
<dbReference type="RefSeq" id="XP_064709933.1">
    <property type="nucleotide sequence ID" value="XM_064853534.1"/>
</dbReference>
<accession>A0AAV9NJV9</accession>
<feature type="compositionally biased region" description="Low complexity" evidence="1">
    <location>
        <begin position="77"/>
        <end position="109"/>
    </location>
</feature>
<feature type="compositionally biased region" description="Polar residues" evidence="1">
    <location>
        <begin position="394"/>
        <end position="411"/>
    </location>
</feature>
<feature type="region of interest" description="Disordered" evidence="1">
    <location>
        <begin position="516"/>
        <end position="545"/>
    </location>
</feature>
<comment type="caution">
    <text evidence="2">The sequence shown here is derived from an EMBL/GenBank/DDBJ whole genome shotgun (WGS) entry which is preliminary data.</text>
</comment>
<feature type="compositionally biased region" description="Basic and acidic residues" evidence="1">
    <location>
        <begin position="60"/>
        <end position="71"/>
    </location>
</feature>
<dbReference type="AlphaFoldDB" id="A0AAV9NJV9"/>
<feature type="compositionally biased region" description="Basic and acidic residues" evidence="1">
    <location>
        <begin position="130"/>
        <end position="139"/>
    </location>
</feature>
<feature type="compositionally biased region" description="Polar residues" evidence="1">
    <location>
        <begin position="463"/>
        <end position="478"/>
    </location>
</feature>
<gene>
    <name evidence="2" type="ORF">LTR84_009996</name>
</gene>
<evidence type="ECO:0000313" key="3">
    <source>
        <dbReference type="Proteomes" id="UP001358417"/>
    </source>
</evidence>
<keyword evidence="3" id="KW-1185">Reference proteome</keyword>
<reference evidence="2 3" key="1">
    <citation type="submission" date="2023-08" db="EMBL/GenBank/DDBJ databases">
        <title>Black Yeasts Isolated from many extreme environments.</title>
        <authorList>
            <person name="Coleine C."/>
            <person name="Stajich J.E."/>
            <person name="Selbmann L."/>
        </authorList>
    </citation>
    <scope>NUCLEOTIDE SEQUENCE [LARGE SCALE GENOMIC DNA]</scope>
    <source>
        <strain evidence="2 3">CCFEE 5792</strain>
    </source>
</reference>
<protein>
    <submittedName>
        <fullName evidence="2">Uncharacterized protein</fullName>
    </submittedName>
</protein>
<dbReference type="GeneID" id="89978154"/>
<feature type="compositionally biased region" description="Basic and acidic residues" evidence="1">
    <location>
        <begin position="426"/>
        <end position="435"/>
    </location>
</feature>
<name>A0AAV9NJV9_9EURO</name>
<evidence type="ECO:0000313" key="2">
    <source>
        <dbReference type="EMBL" id="KAK5060112.1"/>
    </source>
</evidence>
<organism evidence="2 3">
    <name type="scientific">Exophiala bonariae</name>
    <dbReference type="NCBI Taxonomy" id="1690606"/>
    <lineage>
        <taxon>Eukaryota</taxon>
        <taxon>Fungi</taxon>
        <taxon>Dikarya</taxon>
        <taxon>Ascomycota</taxon>
        <taxon>Pezizomycotina</taxon>
        <taxon>Eurotiomycetes</taxon>
        <taxon>Chaetothyriomycetidae</taxon>
        <taxon>Chaetothyriales</taxon>
        <taxon>Herpotrichiellaceae</taxon>
        <taxon>Exophiala</taxon>
    </lineage>
</organism>